<organism evidence="1 2">
    <name type="scientific">Irpex rosettiformis</name>
    <dbReference type="NCBI Taxonomy" id="378272"/>
    <lineage>
        <taxon>Eukaryota</taxon>
        <taxon>Fungi</taxon>
        <taxon>Dikarya</taxon>
        <taxon>Basidiomycota</taxon>
        <taxon>Agaricomycotina</taxon>
        <taxon>Agaricomycetes</taxon>
        <taxon>Polyporales</taxon>
        <taxon>Irpicaceae</taxon>
        <taxon>Irpex</taxon>
    </lineage>
</organism>
<protein>
    <submittedName>
        <fullName evidence="1">Restrictase</fullName>
    </submittedName>
</protein>
<dbReference type="EMBL" id="MU274907">
    <property type="protein sequence ID" value="KAI0090847.1"/>
    <property type="molecule type" value="Genomic_DNA"/>
</dbReference>
<evidence type="ECO:0000313" key="1">
    <source>
        <dbReference type="EMBL" id="KAI0090847.1"/>
    </source>
</evidence>
<dbReference type="Proteomes" id="UP001055072">
    <property type="component" value="Unassembled WGS sequence"/>
</dbReference>
<comment type="caution">
    <text evidence="1">The sequence shown here is derived from an EMBL/GenBank/DDBJ whole genome shotgun (WGS) entry which is preliminary data.</text>
</comment>
<proteinExistence type="predicted"/>
<reference evidence="1" key="1">
    <citation type="journal article" date="2021" name="Environ. Microbiol.">
        <title>Gene family expansions and transcriptome signatures uncover fungal adaptations to wood decay.</title>
        <authorList>
            <person name="Hage H."/>
            <person name="Miyauchi S."/>
            <person name="Viragh M."/>
            <person name="Drula E."/>
            <person name="Min B."/>
            <person name="Chaduli D."/>
            <person name="Navarro D."/>
            <person name="Favel A."/>
            <person name="Norest M."/>
            <person name="Lesage-Meessen L."/>
            <person name="Balint B."/>
            <person name="Merenyi Z."/>
            <person name="de Eugenio L."/>
            <person name="Morin E."/>
            <person name="Martinez A.T."/>
            <person name="Baldrian P."/>
            <person name="Stursova M."/>
            <person name="Martinez M.J."/>
            <person name="Novotny C."/>
            <person name="Magnuson J.K."/>
            <person name="Spatafora J.W."/>
            <person name="Maurice S."/>
            <person name="Pangilinan J."/>
            <person name="Andreopoulos W."/>
            <person name="LaButti K."/>
            <person name="Hundley H."/>
            <person name="Na H."/>
            <person name="Kuo A."/>
            <person name="Barry K."/>
            <person name="Lipzen A."/>
            <person name="Henrissat B."/>
            <person name="Riley R."/>
            <person name="Ahrendt S."/>
            <person name="Nagy L.G."/>
            <person name="Grigoriev I.V."/>
            <person name="Martin F."/>
            <person name="Rosso M.N."/>
        </authorList>
    </citation>
    <scope>NUCLEOTIDE SEQUENCE</scope>
    <source>
        <strain evidence="1">CBS 384.51</strain>
    </source>
</reference>
<sequence>MTASTHNAVDNVLERFVVENAREHLLTDDQIIRAATESSRVNKALQKYTVDARLGGSLNDDPRLLQKAEKRMKEARIVFTTCTGAGLGIIRKTNFGIVLIDEASQITEPAAMIPLVKECHTAVMVGDHVQLRPTVRPMGKALEFDRSLFERLYTGPEYRLLSRTMLKTQYRFSEAIARFPSTEFYEGQLETGAQLDDEIASLALTLFPWPTDDKGRIFPVTFVPCTSEEDYGRSSKSNVGQVNLVMHIIHLLRTLSDTHQESQEFTIDELKKKLRQTSIAILTPYSRQVKLLTENIKLNENTVVSTIDGFQGREADIVVFTTVRSNMDGDLGFLDDARRLNVAWTRPKLGLVIVGDKRTLGTNSLWKRAIDACREVVIERPVEETVASK</sequence>
<accession>A0ACB8U8X2</accession>
<gene>
    <name evidence="1" type="ORF">BDY19DRAFT_887311</name>
</gene>
<name>A0ACB8U8X2_9APHY</name>
<keyword evidence="2" id="KW-1185">Reference proteome</keyword>
<evidence type="ECO:0000313" key="2">
    <source>
        <dbReference type="Proteomes" id="UP001055072"/>
    </source>
</evidence>